<dbReference type="Gene3D" id="1.10.418.10">
    <property type="entry name" value="Calponin-like domain"/>
    <property type="match status" value="1"/>
</dbReference>
<dbReference type="InterPro" id="IPR001936">
    <property type="entry name" value="RasGAP_dom"/>
</dbReference>
<dbReference type="EMBL" id="JABBWG010000008">
    <property type="protein sequence ID" value="KAG1820205.1"/>
    <property type="molecule type" value="Genomic_DNA"/>
</dbReference>
<dbReference type="GO" id="GO:0110085">
    <property type="term" value="C:mitotic actomyosin contractile ring"/>
    <property type="evidence" value="ECO:0007669"/>
    <property type="project" value="TreeGrafter"/>
</dbReference>
<dbReference type="InterPro" id="IPR001715">
    <property type="entry name" value="CH_dom"/>
</dbReference>
<dbReference type="SMART" id="SM00033">
    <property type="entry name" value="CH"/>
    <property type="match status" value="1"/>
</dbReference>
<proteinExistence type="predicted"/>
<reference evidence="4" key="1">
    <citation type="journal article" date="2020" name="New Phytol.">
        <title>Comparative genomics reveals dynamic genome evolution in host specialist ectomycorrhizal fungi.</title>
        <authorList>
            <person name="Lofgren L.A."/>
            <person name="Nguyen N.H."/>
            <person name="Vilgalys R."/>
            <person name="Ruytinx J."/>
            <person name="Liao H.L."/>
            <person name="Branco S."/>
            <person name="Kuo A."/>
            <person name="LaButti K."/>
            <person name="Lipzen A."/>
            <person name="Andreopoulos W."/>
            <person name="Pangilinan J."/>
            <person name="Riley R."/>
            <person name="Hundley H."/>
            <person name="Na H."/>
            <person name="Barry K."/>
            <person name="Grigoriev I.V."/>
            <person name="Stajich J.E."/>
            <person name="Kennedy P.G."/>
        </authorList>
    </citation>
    <scope>NUCLEOTIDE SEQUENCE</scope>
    <source>
        <strain evidence="4">MN1</strain>
    </source>
</reference>
<evidence type="ECO:0000256" key="1">
    <source>
        <dbReference type="SAM" id="MobiDB-lite"/>
    </source>
</evidence>
<dbReference type="PROSITE" id="PS50096">
    <property type="entry name" value="IQ"/>
    <property type="match status" value="9"/>
</dbReference>
<dbReference type="PROSITE" id="PS50018">
    <property type="entry name" value="RAS_GTPASE_ACTIV_2"/>
    <property type="match status" value="1"/>
</dbReference>
<dbReference type="PANTHER" id="PTHR14149:SF14">
    <property type="entry name" value="CALPONIN-HOMOLOGY (CH) DOMAIN-CONTAINING PROTEIN"/>
    <property type="match status" value="1"/>
</dbReference>
<feature type="compositionally biased region" description="Polar residues" evidence="1">
    <location>
        <begin position="458"/>
        <end position="469"/>
    </location>
</feature>
<dbReference type="SMART" id="SM00323">
    <property type="entry name" value="RasGAP"/>
    <property type="match status" value="1"/>
</dbReference>
<feature type="compositionally biased region" description="Low complexity" evidence="1">
    <location>
        <begin position="402"/>
        <end position="452"/>
    </location>
</feature>
<name>A0A9P7JG30_9AGAM</name>
<dbReference type="OrthoDB" id="775356at2759"/>
<dbReference type="SUPFAM" id="SSF47576">
    <property type="entry name" value="Calponin-homology domain, CH-domain"/>
    <property type="match status" value="1"/>
</dbReference>
<feature type="region of interest" description="Disordered" evidence="1">
    <location>
        <begin position="104"/>
        <end position="143"/>
    </location>
</feature>
<feature type="compositionally biased region" description="Low complexity" evidence="1">
    <location>
        <begin position="37"/>
        <end position="57"/>
    </location>
</feature>
<feature type="domain" description="Calponin-homology (CH)" evidence="3">
    <location>
        <begin position="595"/>
        <end position="702"/>
    </location>
</feature>
<dbReference type="Pfam" id="PF03836">
    <property type="entry name" value="RasGAP_C"/>
    <property type="match status" value="1"/>
</dbReference>
<feature type="compositionally biased region" description="Polar residues" evidence="1">
    <location>
        <begin position="169"/>
        <end position="191"/>
    </location>
</feature>
<dbReference type="PROSITE" id="PS50021">
    <property type="entry name" value="CH"/>
    <property type="match status" value="1"/>
</dbReference>
<dbReference type="SMART" id="SM00015">
    <property type="entry name" value="IQ"/>
    <property type="match status" value="11"/>
</dbReference>
<dbReference type="PANTHER" id="PTHR14149">
    <property type="entry name" value="RAS GTPASE-ACTIVATING PROTEIN WITH IQ MOTIF"/>
    <property type="match status" value="1"/>
</dbReference>
<feature type="compositionally biased region" description="Acidic residues" evidence="1">
    <location>
        <begin position="755"/>
        <end position="768"/>
    </location>
</feature>
<organism evidence="4 5">
    <name type="scientific">Suillus subaureus</name>
    <dbReference type="NCBI Taxonomy" id="48587"/>
    <lineage>
        <taxon>Eukaryota</taxon>
        <taxon>Fungi</taxon>
        <taxon>Dikarya</taxon>
        <taxon>Basidiomycota</taxon>
        <taxon>Agaricomycotina</taxon>
        <taxon>Agaricomycetes</taxon>
        <taxon>Agaricomycetidae</taxon>
        <taxon>Boletales</taxon>
        <taxon>Suillineae</taxon>
        <taxon>Suillaceae</taxon>
        <taxon>Suillus</taxon>
    </lineage>
</organism>
<dbReference type="RefSeq" id="XP_041195476.1">
    <property type="nucleotide sequence ID" value="XM_041335028.1"/>
</dbReference>
<dbReference type="Gene3D" id="1.10.506.10">
    <property type="entry name" value="GTPase Activation - p120gap, domain 1"/>
    <property type="match status" value="1"/>
</dbReference>
<feature type="compositionally biased region" description="Polar residues" evidence="1">
    <location>
        <begin position="235"/>
        <end position="245"/>
    </location>
</feature>
<keyword evidence="5" id="KW-1185">Reference proteome</keyword>
<dbReference type="Pfam" id="PF00616">
    <property type="entry name" value="RasGAP"/>
    <property type="match status" value="1"/>
</dbReference>
<feature type="region of interest" description="Disordered" evidence="1">
    <location>
        <begin position="399"/>
        <end position="536"/>
    </location>
</feature>
<feature type="domain" description="Ras-GAP" evidence="2">
    <location>
        <begin position="1319"/>
        <end position="1545"/>
    </location>
</feature>
<comment type="caution">
    <text evidence="4">The sequence shown here is derived from an EMBL/GenBank/DDBJ whole genome shotgun (WGS) entry which is preliminary data.</text>
</comment>
<dbReference type="InterPro" id="IPR036872">
    <property type="entry name" value="CH_dom_sf"/>
</dbReference>
<dbReference type="InterPro" id="IPR008936">
    <property type="entry name" value="Rho_GTPase_activation_prot"/>
</dbReference>
<dbReference type="GeneID" id="64629045"/>
<evidence type="ECO:0000313" key="4">
    <source>
        <dbReference type="EMBL" id="KAG1820205.1"/>
    </source>
</evidence>
<dbReference type="SUPFAM" id="SSF143885">
    <property type="entry name" value="RGC domain-like"/>
    <property type="match status" value="1"/>
</dbReference>
<dbReference type="Proteomes" id="UP000807769">
    <property type="component" value="Unassembled WGS sequence"/>
</dbReference>
<protein>
    <submittedName>
        <fullName evidence="4">Ras GTPase-activating protein</fullName>
    </submittedName>
</protein>
<sequence>MDKPNTPPSTTNTPPSSPSKQRDAFAYQTRLLQRTASRSSTNSLSRNSSISSRPTSLVSPNTTGSSPPVVPATRRWTPSHRPGTSLDTVRDKWEERARVEAVLDGRGSVSPTKQIETTSSRSSLGHSDSISTISSSSSFTDSSLQRTSTYVKRHTFSASLPPHIVATPLSPNTTGISVENPDSSTNSFSTPTHHRIRLPIAASLHSSSLSDIKELADHHIPAPISLDSPSPPTQRPNTIDSNTLDSAAHDPVSRIADPFTSTVINTPSSPSKPLFTPATPTIIRRRPTSLYGSQSSSFPFPEKEPLPGRISASQDLTDHALRLPSRVSRVSDHGIPDLTSKLPDLPSRISAYTSRFDSRSSDSTSSSAENISSVVLPIVDRTSRAPDITARVAEYTLRLNSSERPSPSPTHTPTSSFASTQNSFTSTSSSTPPHTPSSSTTSIPSTSSVMSPAPYRSSYMSNKKSSTYGQIAGHKLGRHLPRIASGDAGDDWVDEQKPNPPPQPEHTPVPVDDSQLVSRRARRNSRYEPPASPITEELVAGMTNTSDVTGIPGRLRLSRDQTASPTAPTTLPSSRLTSGLWADVQRHLLQAYEYLCHVGEAQQWIEGCLGEELGFGVVEMEEGMRNGVVLARLVRVFKGEGGFRIYEARKLNFRHSDNINHFFVFVREVGLPEGFIFELTDLYEKKNFPKVIYCIHALSHLLARRGLAECIGDLLGQLQFSDDQLQKTQKGLTDAGIPMPNFGNVGRELAKEINEEPDPPPPEPEESEEERRDRLLLENEESIRSLQCLARGFLVRKAQATQRVRLRLTERYVPRLQAHLRGALARRTVSVSRQQTRDMTPWAVRLQAAVRGILVRRRWRAYIARIKAVSLYVVKTQAQIRGVLIRRRFEKLKAALRSARAIVVKMQSTARAKIVKRNHNEVAKTFARAEVALSVVNIQAAARGFLLRQALARKLRQLDAEEETIMDLQAQCRGVLVRRRIRTQLAKLDDVSATVVRIQAAVRTYLARKRLLQLIRGLRRATPMLIGLQARARASLTRQRHRNVAKALCELKVVASVGGFQALARAAIMRNRHREQQKELEFVAPDVNGFQAVARGHLVRRDYHAWRDHLRRSQPAATMLQALFRGVLQRKKYRAKIQYYRTNLDKVVKIQSLFRAKETREQYRQLTLGKNVTVGTIKNFVHLLDDSESDFQDEIKVERLRKRVVEGIRENQALESDVSDLDVKIALVVQNVKSFEELIKARKKYGADSAAAHATRASILAAHGDPFAGPNTLDHAAKKKLELYQQLFYLLQTRAEYLGGLFVQLSDETAEKHRRLTERVVLTLFGYGQDRREDYLFLKLFQLSIREEILAAPSISDVVHGHPMYINIAVQYVRPRQVTYIRETLQGIIRELLEAVDLDLEPDPTVIHRSRINVEEMRSGIASTKPKDVPFYEALKDPDTRAEYIRHLQKLQWWTEAFAASIFESTRRIPYSVRFMARETFLQLKEKFPGAHDEVYAACIGRLVYYRYLNPAILSPENFDMVASVDIATRKNLSQISKVLTQVASGSEFNDDQPNYVPINECVRTLIMQMTNWLVRTVADVPDAESHYHAHEFLDATVQPKPIYISPNEVYGMHVLLSQYQEKLSPDRHDALRVILHELDGVPHLDNDELKDARDRAVTLELTNRFAHVRDPQADEKALWVQAKRGVLAILRVQPAQDLVESLMRPVSDDDELRWENILVEMDNEPMPRRMPSTSAGESAYRLEDIRSLSFKEVKAHAIFFLLELEKQGKITRNDGFQGILNAIASDVRSKHRKRLQRQQEMDSMVDALKHLSERKKYFEEQIDSYHNYVEAAMATMQRGKGKKRFVLPFTKQYFHLRDLQKSGKNPQFGSFKYSARDLYEKGILLSIDQFSPRQFDKIDIIISSNKPGIFSMEVFNNTLGITNRIASTDLRMEDLLQAQFENQASLSLFNGLAKVNISLLLYQINKKFYV</sequence>
<feature type="region of interest" description="Disordered" evidence="1">
    <location>
        <begin position="221"/>
        <end position="246"/>
    </location>
</feature>
<accession>A0A9P7JG30</accession>
<evidence type="ECO:0000259" key="2">
    <source>
        <dbReference type="PROSITE" id="PS50018"/>
    </source>
</evidence>
<dbReference type="Pfam" id="PF00307">
    <property type="entry name" value="CH"/>
    <property type="match status" value="1"/>
</dbReference>
<feature type="region of interest" description="Disordered" evidence="1">
    <location>
        <begin position="752"/>
        <end position="773"/>
    </location>
</feature>
<dbReference type="GO" id="GO:0005096">
    <property type="term" value="F:GTPase activator activity"/>
    <property type="evidence" value="ECO:0007669"/>
    <property type="project" value="TreeGrafter"/>
</dbReference>
<dbReference type="InterPro" id="IPR000048">
    <property type="entry name" value="IQ_motif_EF-hand-BS"/>
</dbReference>
<feature type="region of interest" description="Disordered" evidence="1">
    <location>
        <begin position="162"/>
        <end position="191"/>
    </location>
</feature>
<feature type="compositionally biased region" description="Polar residues" evidence="1">
    <location>
        <begin position="109"/>
        <end position="121"/>
    </location>
</feature>
<evidence type="ECO:0000313" key="5">
    <source>
        <dbReference type="Proteomes" id="UP000807769"/>
    </source>
</evidence>
<feature type="region of interest" description="Disordered" evidence="1">
    <location>
        <begin position="1"/>
        <end position="92"/>
    </location>
</feature>
<dbReference type="CDD" id="cd21206">
    <property type="entry name" value="CH_IQGAP"/>
    <property type="match status" value="1"/>
</dbReference>
<feature type="region of interest" description="Disordered" evidence="1">
    <location>
        <begin position="290"/>
        <end position="310"/>
    </location>
</feature>
<dbReference type="GO" id="GO:1903479">
    <property type="term" value="P:mitotic actomyosin contractile ring assembly actin filament organization"/>
    <property type="evidence" value="ECO:0007669"/>
    <property type="project" value="TreeGrafter"/>
</dbReference>
<evidence type="ECO:0000259" key="3">
    <source>
        <dbReference type="PROSITE" id="PS50021"/>
    </source>
</evidence>
<feature type="compositionally biased region" description="Pro residues" evidence="1">
    <location>
        <begin position="498"/>
        <end position="507"/>
    </location>
</feature>
<dbReference type="SUPFAM" id="SSF48350">
    <property type="entry name" value="GTPase activation domain, GAP"/>
    <property type="match status" value="1"/>
</dbReference>
<feature type="compositionally biased region" description="Low complexity" evidence="1">
    <location>
        <begin position="122"/>
        <end position="143"/>
    </location>
</feature>
<dbReference type="Pfam" id="PF00612">
    <property type="entry name" value="IQ"/>
    <property type="match status" value="4"/>
</dbReference>
<gene>
    <name evidence="4" type="ORF">BJ212DRAFT_1338602</name>
</gene>
<dbReference type="InterPro" id="IPR000593">
    <property type="entry name" value="RasGAP_C"/>
</dbReference>
<dbReference type="GO" id="GO:0005516">
    <property type="term" value="F:calmodulin binding"/>
    <property type="evidence" value="ECO:0007669"/>
    <property type="project" value="TreeGrafter"/>
</dbReference>
<dbReference type="GO" id="GO:0051015">
    <property type="term" value="F:actin filament binding"/>
    <property type="evidence" value="ECO:0007669"/>
    <property type="project" value="TreeGrafter"/>
</dbReference>
<dbReference type="Gene3D" id="1.20.5.190">
    <property type="match status" value="2"/>
</dbReference>